<proteinExistence type="predicted"/>
<accession>A0ABZ0SLA4</accession>
<evidence type="ECO:0000256" key="1">
    <source>
        <dbReference type="SAM" id="Phobius"/>
    </source>
</evidence>
<name>A0ABZ0SLA4_9MICO</name>
<feature type="transmembrane region" description="Helical" evidence="1">
    <location>
        <begin position="37"/>
        <end position="62"/>
    </location>
</feature>
<feature type="transmembrane region" description="Helical" evidence="1">
    <location>
        <begin position="68"/>
        <end position="88"/>
    </location>
</feature>
<evidence type="ECO:0000313" key="3">
    <source>
        <dbReference type="Proteomes" id="UP001323798"/>
    </source>
</evidence>
<keyword evidence="1" id="KW-0472">Membrane</keyword>
<organism evidence="2 3">
    <name type="scientific">Microbacterium rhizosphaerae</name>
    <dbReference type="NCBI Taxonomy" id="1678237"/>
    <lineage>
        <taxon>Bacteria</taxon>
        <taxon>Bacillati</taxon>
        <taxon>Actinomycetota</taxon>
        <taxon>Actinomycetes</taxon>
        <taxon>Micrococcales</taxon>
        <taxon>Microbacteriaceae</taxon>
        <taxon>Microbacterium</taxon>
    </lineage>
</organism>
<dbReference type="Proteomes" id="UP001323798">
    <property type="component" value="Chromosome"/>
</dbReference>
<reference evidence="2 3" key="1">
    <citation type="submission" date="2023-11" db="EMBL/GenBank/DDBJ databases">
        <title>Genome sequence of Microbacterium rhizosphaerae KACC 19337.</title>
        <authorList>
            <person name="Choi H."/>
            <person name="Kim S."/>
            <person name="Kim Y."/>
            <person name="Kwon S.-W."/>
            <person name="Heo J."/>
        </authorList>
    </citation>
    <scope>NUCLEOTIDE SEQUENCE [LARGE SCALE GENOMIC DNA]</scope>
    <source>
        <strain evidence="2 3">KACC 19337</strain>
    </source>
</reference>
<sequence>METDLFVHFAEIAGVFVGFGALISVRSAPVSDVHSVVYLQGVLGLGVWVVISALIPIAVSQYGVDDHWLWLSCAVVAIAIWAIFMIVFNRSSDSRQLSRSRQRIDRIFPFVGLPLNVCIAGSMVLIITNLSPGNDVALYVTGLTAAVIFAGYTLLALVMSQQRGSGGDKRQGEP</sequence>
<feature type="transmembrane region" description="Helical" evidence="1">
    <location>
        <begin position="136"/>
        <end position="160"/>
    </location>
</feature>
<keyword evidence="1" id="KW-0812">Transmembrane</keyword>
<dbReference type="EMBL" id="CP139368">
    <property type="protein sequence ID" value="WPR88608.1"/>
    <property type="molecule type" value="Genomic_DNA"/>
</dbReference>
<evidence type="ECO:0000313" key="2">
    <source>
        <dbReference type="EMBL" id="WPR88608.1"/>
    </source>
</evidence>
<keyword evidence="1" id="KW-1133">Transmembrane helix</keyword>
<feature type="transmembrane region" description="Helical" evidence="1">
    <location>
        <begin position="108"/>
        <end position="130"/>
    </location>
</feature>
<dbReference type="RefSeq" id="WP_320941327.1">
    <property type="nucleotide sequence ID" value="NZ_BAABEU010000006.1"/>
</dbReference>
<gene>
    <name evidence="2" type="ORF">SM116_12605</name>
</gene>
<protein>
    <submittedName>
        <fullName evidence="2">Uncharacterized protein</fullName>
    </submittedName>
</protein>
<keyword evidence="3" id="KW-1185">Reference proteome</keyword>
<feature type="transmembrane region" description="Helical" evidence="1">
    <location>
        <begin position="6"/>
        <end position="25"/>
    </location>
</feature>